<evidence type="ECO:0000313" key="1">
    <source>
        <dbReference type="EMBL" id="JAE31639.1"/>
    </source>
</evidence>
<dbReference type="AlphaFoldDB" id="A0A0A9H787"/>
<protein>
    <submittedName>
        <fullName evidence="1">Uncharacterized protein</fullName>
    </submittedName>
</protein>
<reference evidence="1" key="1">
    <citation type="submission" date="2014-09" db="EMBL/GenBank/DDBJ databases">
        <authorList>
            <person name="Magalhaes I.L.F."/>
            <person name="Oliveira U."/>
            <person name="Santos F.R."/>
            <person name="Vidigal T.H.D.A."/>
            <person name="Brescovit A.D."/>
            <person name="Santos A.J."/>
        </authorList>
    </citation>
    <scope>NUCLEOTIDE SEQUENCE</scope>
    <source>
        <tissue evidence="1">Shoot tissue taken approximately 20 cm above the soil surface</tissue>
    </source>
</reference>
<reference evidence="1" key="2">
    <citation type="journal article" date="2015" name="Data Brief">
        <title>Shoot transcriptome of the giant reed, Arundo donax.</title>
        <authorList>
            <person name="Barrero R.A."/>
            <person name="Guerrero F.D."/>
            <person name="Moolhuijzen P."/>
            <person name="Goolsby J.A."/>
            <person name="Tidwell J."/>
            <person name="Bellgard S.E."/>
            <person name="Bellgard M.I."/>
        </authorList>
    </citation>
    <scope>NUCLEOTIDE SEQUENCE</scope>
    <source>
        <tissue evidence="1">Shoot tissue taken approximately 20 cm above the soil surface</tissue>
    </source>
</reference>
<organism evidence="1">
    <name type="scientific">Arundo donax</name>
    <name type="common">Giant reed</name>
    <name type="synonym">Donax arundinaceus</name>
    <dbReference type="NCBI Taxonomy" id="35708"/>
    <lineage>
        <taxon>Eukaryota</taxon>
        <taxon>Viridiplantae</taxon>
        <taxon>Streptophyta</taxon>
        <taxon>Embryophyta</taxon>
        <taxon>Tracheophyta</taxon>
        <taxon>Spermatophyta</taxon>
        <taxon>Magnoliopsida</taxon>
        <taxon>Liliopsida</taxon>
        <taxon>Poales</taxon>
        <taxon>Poaceae</taxon>
        <taxon>PACMAD clade</taxon>
        <taxon>Arundinoideae</taxon>
        <taxon>Arundineae</taxon>
        <taxon>Arundo</taxon>
    </lineage>
</organism>
<proteinExistence type="predicted"/>
<name>A0A0A9H787_ARUDO</name>
<dbReference type="EMBL" id="GBRH01166257">
    <property type="protein sequence ID" value="JAE31639.1"/>
    <property type="molecule type" value="Transcribed_RNA"/>
</dbReference>
<sequence length="26" mass="2828">MVGSTSLALDDIMVKAFQHPNLNIVN</sequence>
<accession>A0A0A9H787</accession>